<evidence type="ECO:0000313" key="7">
    <source>
        <dbReference type="Proteomes" id="UP001269061"/>
    </source>
</evidence>
<evidence type="ECO:0000256" key="2">
    <source>
        <dbReference type="ARBA" id="ARBA00023125"/>
    </source>
</evidence>
<keyword evidence="1" id="KW-0805">Transcription regulation</keyword>
<dbReference type="Gene3D" id="1.10.10.10">
    <property type="entry name" value="Winged helix-like DNA-binding domain superfamily/Winged helix DNA-binding domain"/>
    <property type="match status" value="1"/>
</dbReference>
<evidence type="ECO:0000313" key="6">
    <source>
        <dbReference type="EMBL" id="MDT2771617.1"/>
    </source>
</evidence>
<dbReference type="Proteomes" id="UP001269061">
    <property type="component" value="Unassembled WGS sequence"/>
</dbReference>
<keyword evidence="7" id="KW-1185">Reference proteome</keyword>
<sequence>MRLLLLTKVPLYEDNFERQLKQLGNEVYCSNSLIQSIKKKTMNRQFLSQFEGVIFSETLYDKEATELMQLLPQEQLKSFRRTTETRCDEELPVFDAWLPLDATLERLRELLLIAELAHLSAKNADRVQQISVKQKLSDLNLKLKQKEIVYYLIQSGDRTVSREEISRKIWGKDPTKSVLASLSKVVSKVNEKLAYEFGDEVIQTVWGQGYRLNKKIFEYLENDFVENKQLVNS</sequence>
<gene>
    <name evidence="6" type="ORF">P7H46_12385</name>
</gene>
<dbReference type="SMART" id="SM00862">
    <property type="entry name" value="Trans_reg_C"/>
    <property type="match status" value="1"/>
</dbReference>
<dbReference type="InterPro" id="IPR036388">
    <property type="entry name" value="WH-like_DNA-bd_sf"/>
</dbReference>
<keyword evidence="2 4" id="KW-0238">DNA-binding</keyword>
<reference evidence="6 7" key="1">
    <citation type="submission" date="2023-03" db="EMBL/GenBank/DDBJ databases">
        <authorList>
            <person name="Shen W."/>
            <person name="Cai J."/>
        </authorList>
    </citation>
    <scope>NUCLEOTIDE SEQUENCE [LARGE SCALE GENOMIC DNA]</scope>
    <source>
        <strain evidence="6 7">Y59</strain>
    </source>
</reference>
<feature type="domain" description="OmpR/PhoB-type" evidence="5">
    <location>
        <begin position="102"/>
        <end position="214"/>
    </location>
</feature>
<dbReference type="PROSITE" id="PS51755">
    <property type="entry name" value="OMPR_PHOB"/>
    <property type="match status" value="1"/>
</dbReference>
<dbReference type="RefSeq" id="WP_115873252.1">
    <property type="nucleotide sequence ID" value="NZ_JARQAV010000011.1"/>
</dbReference>
<protein>
    <submittedName>
        <fullName evidence="6">Helix-turn-helix domain-containing protein</fullName>
    </submittedName>
</protein>
<keyword evidence="3" id="KW-0804">Transcription</keyword>
<accession>A0ABU3FKK4</accession>
<dbReference type="SUPFAM" id="SSF46894">
    <property type="entry name" value="C-terminal effector domain of the bipartite response regulators"/>
    <property type="match status" value="1"/>
</dbReference>
<dbReference type="EMBL" id="JARQAZ010000011">
    <property type="protein sequence ID" value="MDT2771617.1"/>
    <property type="molecule type" value="Genomic_DNA"/>
</dbReference>
<dbReference type="CDD" id="cd00383">
    <property type="entry name" value="trans_reg_C"/>
    <property type="match status" value="1"/>
</dbReference>
<organism evidence="6 7">
    <name type="scientific">Enterococcus pseudoavium</name>
    <dbReference type="NCBI Taxonomy" id="44007"/>
    <lineage>
        <taxon>Bacteria</taxon>
        <taxon>Bacillati</taxon>
        <taxon>Bacillota</taxon>
        <taxon>Bacilli</taxon>
        <taxon>Lactobacillales</taxon>
        <taxon>Enterococcaceae</taxon>
        <taxon>Enterococcus</taxon>
    </lineage>
</organism>
<evidence type="ECO:0000259" key="5">
    <source>
        <dbReference type="PROSITE" id="PS51755"/>
    </source>
</evidence>
<feature type="DNA-binding region" description="OmpR/PhoB-type" evidence="4">
    <location>
        <begin position="102"/>
        <end position="214"/>
    </location>
</feature>
<evidence type="ECO:0000256" key="1">
    <source>
        <dbReference type="ARBA" id="ARBA00023015"/>
    </source>
</evidence>
<name>A0ABU3FKK4_9ENTE</name>
<dbReference type="Pfam" id="PF00486">
    <property type="entry name" value="Trans_reg_C"/>
    <property type="match status" value="1"/>
</dbReference>
<dbReference type="InterPro" id="IPR016032">
    <property type="entry name" value="Sig_transdc_resp-reg_C-effctor"/>
</dbReference>
<proteinExistence type="predicted"/>
<evidence type="ECO:0000256" key="3">
    <source>
        <dbReference type="ARBA" id="ARBA00023163"/>
    </source>
</evidence>
<comment type="caution">
    <text evidence="6">The sequence shown here is derived from an EMBL/GenBank/DDBJ whole genome shotgun (WGS) entry which is preliminary data.</text>
</comment>
<dbReference type="InterPro" id="IPR001867">
    <property type="entry name" value="OmpR/PhoB-type_DNA-bd"/>
</dbReference>
<evidence type="ECO:0000256" key="4">
    <source>
        <dbReference type="PROSITE-ProRule" id="PRU01091"/>
    </source>
</evidence>